<dbReference type="PANTHER" id="PTHR33360:SF2">
    <property type="entry name" value="TRANSPOSASE FOR INSERTION SEQUENCE ELEMENT IS200"/>
    <property type="match status" value="1"/>
</dbReference>
<dbReference type="Pfam" id="PF01797">
    <property type="entry name" value="Y1_Tnp"/>
    <property type="match status" value="1"/>
</dbReference>
<keyword evidence="3" id="KW-1185">Reference proteome</keyword>
<dbReference type="GO" id="GO:0006313">
    <property type="term" value="P:DNA transposition"/>
    <property type="evidence" value="ECO:0007669"/>
    <property type="project" value="InterPro"/>
</dbReference>
<organism evidence="2 3">
    <name type="scientific">Moorena producens 3L</name>
    <dbReference type="NCBI Taxonomy" id="489825"/>
    <lineage>
        <taxon>Bacteria</taxon>
        <taxon>Bacillati</taxon>
        <taxon>Cyanobacteriota</taxon>
        <taxon>Cyanophyceae</taxon>
        <taxon>Coleofasciculales</taxon>
        <taxon>Coleofasciculaceae</taxon>
        <taxon>Moorena</taxon>
    </lineage>
</organism>
<dbReference type="Gene3D" id="3.30.70.1290">
    <property type="entry name" value="Transposase IS200-like"/>
    <property type="match status" value="1"/>
</dbReference>
<feature type="domain" description="Transposase IS200-like" evidence="1">
    <location>
        <begin position="12"/>
        <end position="119"/>
    </location>
</feature>
<accession>F4XLQ3</accession>
<name>F4XLQ3_9CYAN</name>
<dbReference type="EMBL" id="GL890832">
    <property type="protein sequence ID" value="EGJ34528.1"/>
    <property type="molecule type" value="Genomic_DNA"/>
</dbReference>
<dbReference type="HOGENOM" id="CLU_101320_2_2_3"/>
<dbReference type="InterPro" id="IPR036515">
    <property type="entry name" value="Transposase_17_sf"/>
</dbReference>
<reference evidence="3" key="1">
    <citation type="journal article" date="2011" name="Proc. Natl. Acad. Sci. U.S.A.">
        <title>Genomic insights into the physiology and ecology of the marine filamentous cyanobacterium Lyngbya majuscula.</title>
        <authorList>
            <person name="Jones A.C."/>
            <person name="Monroe E.A."/>
            <person name="Podell S."/>
            <person name="Hess W.R."/>
            <person name="Klages S."/>
            <person name="Esquenazi E."/>
            <person name="Niessen S."/>
            <person name="Hoover H."/>
            <person name="Rothmann M."/>
            <person name="Lasken R.S."/>
            <person name="Yates J.R.III."/>
            <person name="Reinhardt R."/>
            <person name="Kube M."/>
            <person name="Burkart M.D."/>
            <person name="Allen E.E."/>
            <person name="Dorrestein P.C."/>
            <person name="Gerwick W.H."/>
            <person name="Gerwick L."/>
        </authorList>
    </citation>
    <scope>NUCLEOTIDE SEQUENCE [LARGE SCALE GENOMIC DNA]</scope>
    <source>
        <strain evidence="3">3L</strain>
    </source>
</reference>
<dbReference type="NCBIfam" id="NF033573">
    <property type="entry name" value="transpos_IS200"/>
    <property type="match status" value="1"/>
</dbReference>
<dbReference type="GO" id="GO:0004803">
    <property type="term" value="F:transposase activity"/>
    <property type="evidence" value="ECO:0007669"/>
    <property type="project" value="InterPro"/>
</dbReference>
<dbReference type="SUPFAM" id="SSF143422">
    <property type="entry name" value="Transposase IS200-like"/>
    <property type="match status" value="1"/>
</dbReference>
<dbReference type="GO" id="GO:0003677">
    <property type="term" value="F:DNA binding"/>
    <property type="evidence" value="ECO:0007669"/>
    <property type="project" value="InterPro"/>
</dbReference>
<evidence type="ECO:0000313" key="2">
    <source>
        <dbReference type="EMBL" id="EGJ34528.1"/>
    </source>
</evidence>
<protein>
    <submittedName>
        <fullName evidence="2">Transposase</fullName>
    </submittedName>
</protein>
<evidence type="ECO:0000313" key="3">
    <source>
        <dbReference type="Proteomes" id="UP000003959"/>
    </source>
</evidence>
<proteinExistence type="predicted"/>
<dbReference type="eggNOG" id="COG1943">
    <property type="taxonomic scope" value="Bacteria"/>
</dbReference>
<sequence length="134" mass="15662">MKNDFLSKGRSVCDLKAHLVLTTKYRRKVFTGEMISRLHEIFENLLQQQECQLVSLDGEKDHVNLLFQYHPDIHLSKLVNSLDISRHSVLTQAVQGFEVNFWRCLLKSVSSRKIRVEFGEQLAIIYYKKPAQVE</sequence>
<dbReference type="AlphaFoldDB" id="F4XLQ3"/>
<dbReference type="PANTHER" id="PTHR33360">
    <property type="entry name" value="TRANSPOSASE FOR INSERTION SEQUENCE ELEMENT IS200"/>
    <property type="match status" value="1"/>
</dbReference>
<evidence type="ECO:0000259" key="1">
    <source>
        <dbReference type="SMART" id="SM01321"/>
    </source>
</evidence>
<dbReference type="SMART" id="SM01321">
    <property type="entry name" value="Y1_Tnp"/>
    <property type="match status" value="1"/>
</dbReference>
<gene>
    <name evidence="2" type="ORF">LYNGBM3L_15870</name>
</gene>
<dbReference type="InterPro" id="IPR002686">
    <property type="entry name" value="Transposase_17"/>
</dbReference>
<dbReference type="Proteomes" id="UP000003959">
    <property type="component" value="Unassembled WGS sequence"/>
</dbReference>